<protein>
    <submittedName>
        <fullName evidence="1">Uncharacterized protein</fullName>
    </submittedName>
</protein>
<name>A0AAD7N249_9AGAR</name>
<dbReference type="EMBL" id="JARKIB010000100">
    <property type="protein sequence ID" value="KAJ7741092.1"/>
    <property type="molecule type" value="Genomic_DNA"/>
</dbReference>
<dbReference type="GO" id="GO:0007166">
    <property type="term" value="P:cell surface receptor signaling pathway"/>
    <property type="evidence" value="ECO:0007669"/>
    <property type="project" value="InterPro"/>
</dbReference>
<dbReference type="InterPro" id="IPR036537">
    <property type="entry name" value="Adaptor_Cbl_N_dom_sf"/>
</dbReference>
<dbReference type="Gene3D" id="1.20.930.20">
    <property type="entry name" value="Adaptor protein Cbl, N-terminal domain"/>
    <property type="match status" value="1"/>
</dbReference>
<proteinExistence type="predicted"/>
<comment type="caution">
    <text evidence="1">The sequence shown here is derived from an EMBL/GenBank/DDBJ whole genome shotgun (WGS) entry which is preliminary data.</text>
</comment>
<dbReference type="CDD" id="cd21037">
    <property type="entry name" value="MLKL_NTD"/>
    <property type="match status" value="1"/>
</dbReference>
<dbReference type="InterPro" id="IPR059179">
    <property type="entry name" value="MLKL-like_MCAfunc"/>
</dbReference>
<evidence type="ECO:0000313" key="1">
    <source>
        <dbReference type="EMBL" id="KAJ7741092.1"/>
    </source>
</evidence>
<feature type="non-terminal residue" evidence="1">
    <location>
        <position position="257"/>
    </location>
</feature>
<evidence type="ECO:0000313" key="2">
    <source>
        <dbReference type="Proteomes" id="UP001215598"/>
    </source>
</evidence>
<sequence>MNISWSRKPRASTAKHKLKSLLRSTSTTFPDLFSTSLDALKESADAFPPLKSAVGGVLAIRDIALRAKHSKSDARDIALRTEKILCVIADAVPDASAIPPPMMLSIQCFTDLLQDTRSTMEAMMLSSLLSHVAHLNRNERKLQSIKSRLDDAYRDFLAASALRVEAQQAGIATQLEVQQTQLVVHHNYLAEEQVQLKLGIGKVAVRVLLETPDDAHECACRILLRLTCQPLSFTPNYRFFWPTPDVMPDPTAFYTHD</sequence>
<keyword evidence="2" id="KW-1185">Reference proteome</keyword>
<dbReference type="Proteomes" id="UP001215598">
    <property type="component" value="Unassembled WGS sequence"/>
</dbReference>
<accession>A0AAD7N249</accession>
<organism evidence="1 2">
    <name type="scientific">Mycena metata</name>
    <dbReference type="NCBI Taxonomy" id="1033252"/>
    <lineage>
        <taxon>Eukaryota</taxon>
        <taxon>Fungi</taxon>
        <taxon>Dikarya</taxon>
        <taxon>Basidiomycota</taxon>
        <taxon>Agaricomycotina</taxon>
        <taxon>Agaricomycetes</taxon>
        <taxon>Agaricomycetidae</taxon>
        <taxon>Agaricales</taxon>
        <taxon>Marasmiineae</taxon>
        <taxon>Mycenaceae</taxon>
        <taxon>Mycena</taxon>
    </lineage>
</organism>
<dbReference type="AlphaFoldDB" id="A0AAD7N249"/>
<gene>
    <name evidence="1" type="ORF">B0H16DRAFT_1565921</name>
</gene>
<reference evidence="1" key="1">
    <citation type="submission" date="2023-03" db="EMBL/GenBank/DDBJ databases">
        <title>Massive genome expansion in bonnet fungi (Mycena s.s.) driven by repeated elements and novel gene families across ecological guilds.</title>
        <authorList>
            <consortium name="Lawrence Berkeley National Laboratory"/>
            <person name="Harder C.B."/>
            <person name="Miyauchi S."/>
            <person name="Viragh M."/>
            <person name="Kuo A."/>
            <person name="Thoen E."/>
            <person name="Andreopoulos B."/>
            <person name="Lu D."/>
            <person name="Skrede I."/>
            <person name="Drula E."/>
            <person name="Henrissat B."/>
            <person name="Morin E."/>
            <person name="Kohler A."/>
            <person name="Barry K."/>
            <person name="LaButti K."/>
            <person name="Morin E."/>
            <person name="Salamov A."/>
            <person name="Lipzen A."/>
            <person name="Mereny Z."/>
            <person name="Hegedus B."/>
            <person name="Baldrian P."/>
            <person name="Stursova M."/>
            <person name="Weitz H."/>
            <person name="Taylor A."/>
            <person name="Grigoriev I.V."/>
            <person name="Nagy L.G."/>
            <person name="Martin F."/>
            <person name="Kauserud H."/>
        </authorList>
    </citation>
    <scope>NUCLEOTIDE SEQUENCE</scope>
    <source>
        <strain evidence="1">CBHHK182m</strain>
    </source>
</reference>